<dbReference type="Gene3D" id="3.30.450.60">
    <property type="match status" value="1"/>
</dbReference>
<accession>A0ABR2W1M0</accession>
<evidence type="ECO:0000256" key="1">
    <source>
        <dbReference type="ARBA" id="ARBA00004255"/>
    </source>
</evidence>
<evidence type="ECO:0000256" key="6">
    <source>
        <dbReference type="ARBA" id="ARBA00022892"/>
    </source>
</evidence>
<name>A0ABR2W1M0_9FUNG</name>
<evidence type="ECO:0000256" key="3">
    <source>
        <dbReference type="ARBA" id="ARBA00011775"/>
    </source>
</evidence>
<dbReference type="PANTHER" id="PTHR11043">
    <property type="entry name" value="ZETA-COAT PROTEIN"/>
    <property type="match status" value="1"/>
</dbReference>
<keyword evidence="8 12" id="KW-0333">Golgi apparatus</keyword>
<keyword evidence="15" id="KW-1185">Reference proteome</keyword>
<evidence type="ECO:0000256" key="8">
    <source>
        <dbReference type="ARBA" id="ARBA00023034"/>
    </source>
</evidence>
<dbReference type="Proteomes" id="UP001479436">
    <property type="component" value="Unassembled WGS sequence"/>
</dbReference>
<keyword evidence="5 12" id="KW-0963">Cytoplasm</keyword>
<evidence type="ECO:0000256" key="9">
    <source>
        <dbReference type="ARBA" id="ARBA00023136"/>
    </source>
</evidence>
<dbReference type="InterPro" id="IPR011012">
    <property type="entry name" value="Longin-like_dom_sf"/>
</dbReference>
<keyword evidence="7 12" id="KW-0653">Protein transport</keyword>
<comment type="subcellular location">
    <subcellularLocation>
        <location evidence="12">Cytoplasm</location>
    </subcellularLocation>
    <subcellularLocation>
        <location evidence="1 12">Golgi apparatus membrane</location>
        <topology evidence="1 12">Peripheral membrane protein</topology>
        <orientation evidence="1 12">Cytoplasmic side</orientation>
    </subcellularLocation>
    <subcellularLocation>
        <location evidence="12">Cytoplasmic vesicle</location>
        <location evidence="12">COPI-coated vesicle membrane</location>
        <topology evidence="12">Peripheral membrane protein</topology>
        <orientation evidence="12">Cytoplasmic side</orientation>
    </subcellularLocation>
</comment>
<keyword evidence="10 12" id="KW-0968">Cytoplasmic vesicle</keyword>
<comment type="function">
    <text evidence="11">The coatomer is a cytosolic protein complex that binds to dilysine motifs and reversibly associates with Golgi non-clathrin-coated vesicles, which further mediate biosynthetic protein transport from the ER, via the Golgi up to the trans Golgi network. Coatomer complex is required for budding from Golgi membranes, and is essential for the retrograde Golgi-to-ER transport of dilysine-tagged proteins. The zeta subunit may be involved in regulating the coat assembly and, hence, the rate of biosynthetic protein transport due to its association-dissociation properties with the coatomer complex.</text>
</comment>
<evidence type="ECO:0000256" key="10">
    <source>
        <dbReference type="ARBA" id="ARBA00023329"/>
    </source>
</evidence>
<protein>
    <recommendedName>
        <fullName evidence="12">Coatomer subunit zeta</fullName>
    </recommendedName>
</protein>
<reference evidence="14 15" key="1">
    <citation type="submission" date="2023-04" db="EMBL/GenBank/DDBJ databases">
        <title>Genome of Basidiobolus ranarum AG-B5.</title>
        <authorList>
            <person name="Stajich J.E."/>
            <person name="Carter-House D."/>
            <person name="Gryganskyi A."/>
        </authorList>
    </citation>
    <scope>NUCLEOTIDE SEQUENCE [LARGE SCALE GENOMIC DNA]</scope>
    <source>
        <strain evidence="14 15">AG-B5</strain>
    </source>
</reference>
<keyword evidence="4 12" id="KW-0813">Transport</keyword>
<evidence type="ECO:0000256" key="11">
    <source>
        <dbReference type="ARBA" id="ARBA00045555"/>
    </source>
</evidence>
<gene>
    <name evidence="14" type="primary">RET3_2</name>
    <name evidence="14" type="ORF">K7432_006443</name>
</gene>
<evidence type="ECO:0000256" key="12">
    <source>
        <dbReference type="RuleBase" id="RU366053"/>
    </source>
</evidence>
<evidence type="ECO:0000259" key="13">
    <source>
        <dbReference type="Pfam" id="PF01217"/>
    </source>
</evidence>
<feature type="domain" description="AP complex mu/sigma subunit" evidence="13">
    <location>
        <begin position="10"/>
        <end position="150"/>
    </location>
</feature>
<dbReference type="Pfam" id="PF01217">
    <property type="entry name" value="Clat_adaptor_s"/>
    <property type="match status" value="1"/>
</dbReference>
<dbReference type="SUPFAM" id="SSF64356">
    <property type="entry name" value="SNARE-like"/>
    <property type="match status" value="1"/>
</dbReference>
<evidence type="ECO:0000256" key="2">
    <source>
        <dbReference type="ARBA" id="ARBA00006972"/>
    </source>
</evidence>
<keyword evidence="9 12" id="KW-0472">Membrane</keyword>
<dbReference type="EMBL" id="JASJQH010007160">
    <property type="protein sequence ID" value="KAK9717124.1"/>
    <property type="molecule type" value="Genomic_DNA"/>
</dbReference>
<organism evidence="14 15">
    <name type="scientific">Basidiobolus ranarum</name>
    <dbReference type="NCBI Taxonomy" id="34480"/>
    <lineage>
        <taxon>Eukaryota</taxon>
        <taxon>Fungi</taxon>
        <taxon>Fungi incertae sedis</taxon>
        <taxon>Zoopagomycota</taxon>
        <taxon>Entomophthoromycotina</taxon>
        <taxon>Basidiobolomycetes</taxon>
        <taxon>Basidiobolales</taxon>
        <taxon>Basidiobolaceae</taxon>
        <taxon>Basidiobolus</taxon>
    </lineage>
</organism>
<sequence length="183" mass="20734">MNNLTLYTTKALILLDSEGKRILAKYYKSSSSDFPKLKDQHRFEKTLFEKTRRNNGEIILLDGQVVIYRSSVDVFFYLVGSADENELLLSTVLNGYYEALSLLLGQQLEKRSILDHYDLVTLALDECIDDGIVLEVDPDLIVSRVSKRGTQDMFDSALTDQTLLQAYQTAKERFAGSFLKGST</sequence>
<evidence type="ECO:0000256" key="4">
    <source>
        <dbReference type="ARBA" id="ARBA00022448"/>
    </source>
</evidence>
<comment type="subunit">
    <text evidence="3 12">Oligomeric complex that consists of at least the alpha, beta, beta', gamma, delta, epsilon and zeta subunits.</text>
</comment>
<dbReference type="CDD" id="cd14829">
    <property type="entry name" value="Zeta-COP"/>
    <property type="match status" value="1"/>
</dbReference>
<comment type="caution">
    <text evidence="14">The sequence shown here is derived from an EMBL/GenBank/DDBJ whole genome shotgun (WGS) entry which is preliminary data.</text>
</comment>
<evidence type="ECO:0000313" key="14">
    <source>
        <dbReference type="EMBL" id="KAK9717124.1"/>
    </source>
</evidence>
<dbReference type="PANTHER" id="PTHR11043:SF0">
    <property type="entry name" value="COATOMER SUBUNIT ZETA"/>
    <property type="match status" value="1"/>
</dbReference>
<proteinExistence type="inferred from homology"/>
<keyword evidence="6 12" id="KW-0931">ER-Golgi transport</keyword>
<dbReference type="InterPro" id="IPR039652">
    <property type="entry name" value="Coatomer_zeta"/>
</dbReference>
<dbReference type="InterPro" id="IPR022775">
    <property type="entry name" value="AP_mu_sigma_su"/>
</dbReference>
<evidence type="ECO:0000256" key="5">
    <source>
        <dbReference type="ARBA" id="ARBA00022490"/>
    </source>
</evidence>
<evidence type="ECO:0000256" key="7">
    <source>
        <dbReference type="ARBA" id="ARBA00022927"/>
    </source>
</evidence>
<evidence type="ECO:0000313" key="15">
    <source>
        <dbReference type="Proteomes" id="UP001479436"/>
    </source>
</evidence>
<comment type="similarity">
    <text evidence="2 12">Belongs to the adaptor complexes small subunit family.</text>
</comment>